<feature type="domain" description="DH" evidence="1">
    <location>
        <begin position="619"/>
        <end position="797"/>
    </location>
</feature>
<dbReference type="Pfam" id="PF00621">
    <property type="entry name" value="RhoGEF"/>
    <property type="match status" value="1"/>
</dbReference>
<accession>A0A9K3CR00</accession>
<dbReference type="InterPro" id="IPR051092">
    <property type="entry name" value="FYVE_RhoGEF_PH"/>
</dbReference>
<comment type="caution">
    <text evidence="2">The sequence shown here is derived from an EMBL/GenBank/DDBJ whole genome shotgun (WGS) entry which is preliminary data.</text>
</comment>
<dbReference type="SUPFAM" id="SSF48065">
    <property type="entry name" value="DBL homology domain (DH-domain)"/>
    <property type="match status" value="1"/>
</dbReference>
<gene>
    <name evidence="2" type="ORF">KIPB_000736</name>
</gene>
<proteinExistence type="predicted"/>
<evidence type="ECO:0000313" key="2">
    <source>
        <dbReference type="EMBL" id="GIQ80014.1"/>
    </source>
</evidence>
<dbReference type="PANTHER" id="PTHR12673:SF159">
    <property type="entry name" value="LD03170P"/>
    <property type="match status" value="1"/>
</dbReference>
<evidence type="ECO:0000313" key="3">
    <source>
        <dbReference type="Proteomes" id="UP000265618"/>
    </source>
</evidence>
<organism evidence="2 3">
    <name type="scientific">Kipferlia bialata</name>
    <dbReference type="NCBI Taxonomy" id="797122"/>
    <lineage>
        <taxon>Eukaryota</taxon>
        <taxon>Metamonada</taxon>
        <taxon>Carpediemonas-like organisms</taxon>
        <taxon>Kipferlia</taxon>
    </lineage>
</organism>
<dbReference type="Gene3D" id="3.40.50.300">
    <property type="entry name" value="P-loop containing nucleotide triphosphate hydrolases"/>
    <property type="match status" value="1"/>
</dbReference>
<protein>
    <recommendedName>
        <fullName evidence="1">DH domain-containing protein</fullName>
    </recommendedName>
</protein>
<dbReference type="Gene3D" id="1.20.900.10">
    <property type="entry name" value="Dbl homology (DH) domain"/>
    <property type="match status" value="1"/>
</dbReference>
<dbReference type="InterPro" id="IPR027417">
    <property type="entry name" value="P-loop_NTPase"/>
</dbReference>
<dbReference type="SUPFAM" id="SSF52540">
    <property type="entry name" value="P-loop containing nucleoside triphosphate hydrolases"/>
    <property type="match status" value="1"/>
</dbReference>
<dbReference type="GO" id="GO:0005737">
    <property type="term" value="C:cytoplasm"/>
    <property type="evidence" value="ECO:0007669"/>
    <property type="project" value="TreeGrafter"/>
</dbReference>
<sequence length="1521" mass="165542">MPGVEGCRDSLLGFLVGLSIDPASPVVPAAIGLCTDANGHSLVSHCLRALSAAITHDMRGQGLGAVESDVHTALLSHLAPVYSGDKDMSSVVSGMVGTPVDPERPSEEQEIATRCLVSRVVLPYLQQLQCLLSHNDGKLDLDYILSCWRSWVWHLDTLTPEVDTYLSHCEGMICYSKGGREMAVENCRAALGGLHALAKVPTSASIPLDTALQVAEGVLLQQDLCSEGGTQYNESLYVRRESVHKAYTDFIGQEVAAEGTMPLMVLLGERGMGKTWEAAALTLQTVRDKTLSTVPYYLSLSQPLEETLHSLFGVSSMSELAPLLVSITGSDRRVLFVLDGLQEVETAEKRRKILTWVTQLLEATNGHTLVMVTSTPAVWGQCIEDATLLSATQSLSSPEAGSYTVHLPRLSRDEVSQAMSLYGLPEYLSPSLRSLLGNPAMLELLQERIGSRVMCAPSLSLSCSLSCSNPYSPLLDAPTGEAVLERLGITGAVRLSGLLPLLALLGQDPSGSVSMSSAGVVELSVTPGYSVLLDSGILCITPEPKRCLSVSPCYQSLCQLLLDELGLYPTGEQPVGNDVDGAADDAPVASIDLSTGDLSTVTTTSISTPAYSEAGDMPTHERVLAEILSSELTFNARVCELSTRLSDLLPLLSEAQQEELARYATGLDLVRNVSDIFVSSLQGMKTANKTLATLLVEWTPLISSFKGYVAYYDSCKTFMEQDSVCEALTRVQVRTVGKEEYPSTVGSLLAEPWQRVMRYELLAGEYLKKLPPRHPEIEDMERALHGLKEVAQSVQSTKGHLEGKDGILALCYRLTGGNRDEMVEFLTQPHVSLKQEMQMQVQSSTFGVKVHRNRTLFLLNDHLLVSQVVGRRRSSGAAPKSGESPDLLRITHSLDLNDVELELDGPETSPTKMTLVAPGLSMWTEVAYNVMAWLPVFRQTKDALGGLPDPKLEAALTAALEGYKVDLVTESESVATLLRDERLKSAIVRTPQHWFAWAQNGREDTLRDVADVLKAQASEDVSLVGDRGETGDNTPTSWVAAAFKSLQQSIFSIDSSRPILASVDNVALMLEHCEDILQRTEDVATSLGPIFSPLPVVAEYVKHHHSLLNVVFGSMIDTILENDVPRDVVLSVMEFAHKWDERARLLGVGSVDSDAPYLQEDISSPPQPLAVMLFRLSSAHEAQITLNLTTQWDSIVATLYPRALSGKDSQLTSGDSQPGCHSQIMSVLGPAIAASYSHVAEFYSSIVPGMTIPCPSYSMVPDSDVVSIDQYPWDFYASATYFDLDIDAGTVDIRSWQAHKAVTVLWNDVFALQSSLDDVSLALVEAVCDDHFTETVDKDTVRNLLPNQLFAAYLTAALLRLTGRDGTAKPIWGLGWMKKSHTLRNPDVKARFISDIFRIDTFLKSHVANLGSATDPAFTRRVTKLTQSMLAIPNYAQPNSDVTRLIKVTIEGLFGAEGVSETNARLLLSLRSPKSTKADDAVIESIRSCIHGEAPRRQMDGATSLSFEEMVFCRVQQYSPE</sequence>
<dbReference type="PROSITE" id="PS50010">
    <property type="entry name" value="DH_2"/>
    <property type="match status" value="1"/>
</dbReference>
<dbReference type="InterPro" id="IPR000219">
    <property type="entry name" value="DH_dom"/>
</dbReference>
<dbReference type="Pfam" id="PF05729">
    <property type="entry name" value="NACHT"/>
    <property type="match status" value="1"/>
</dbReference>
<dbReference type="SMART" id="SM00325">
    <property type="entry name" value="RhoGEF"/>
    <property type="match status" value="1"/>
</dbReference>
<dbReference type="InterPro" id="IPR035899">
    <property type="entry name" value="DBL_dom_sf"/>
</dbReference>
<dbReference type="GO" id="GO:0005085">
    <property type="term" value="F:guanyl-nucleotide exchange factor activity"/>
    <property type="evidence" value="ECO:0007669"/>
    <property type="project" value="InterPro"/>
</dbReference>
<name>A0A9K3CR00_9EUKA</name>
<dbReference type="OrthoDB" id="5340910at2759"/>
<evidence type="ECO:0000259" key="1">
    <source>
        <dbReference type="PROSITE" id="PS50010"/>
    </source>
</evidence>
<dbReference type="Proteomes" id="UP000265618">
    <property type="component" value="Unassembled WGS sequence"/>
</dbReference>
<dbReference type="EMBL" id="BDIP01000090">
    <property type="protein sequence ID" value="GIQ80014.1"/>
    <property type="molecule type" value="Genomic_DNA"/>
</dbReference>
<dbReference type="InterPro" id="IPR007111">
    <property type="entry name" value="NACHT_NTPase"/>
</dbReference>
<dbReference type="PANTHER" id="PTHR12673">
    <property type="entry name" value="FACIOGENITAL DYSPLASIA PROTEIN"/>
    <property type="match status" value="1"/>
</dbReference>
<reference evidence="2 3" key="1">
    <citation type="journal article" date="2018" name="PLoS ONE">
        <title>The draft genome of Kipferlia bialata reveals reductive genome evolution in fornicate parasites.</title>
        <authorList>
            <person name="Tanifuji G."/>
            <person name="Takabayashi S."/>
            <person name="Kume K."/>
            <person name="Takagi M."/>
            <person name="Nakayama T."/>
            <person name="Kamikawa R."/>
            <person name="Inagaki Y."/>
            <person name="Hashimoto T."/>
        </authorList>
    </citation>
    <scope>NUCLEOTIDE SEQUENCE [LARGE SCALE GENOMIC DNA]</scope>
    <source>
        <strain evidence="2">NY0173</strain>
    </source>
</reference>
<keyword evidence="3" id="KW-1185">Reference proteome</keyword>